<keyword evidence="6 10" id="KW-0418">Kinase</keyword>
<name>A0A2V3VIA9_9BACI</name>
<evidence type="ECO:0000256" key="8">
    <source>
        <dbReference type="ARBA" id="ARBA00022909"/>
    </source>
</evidence>
<evidence type="ECO:0000256" key="7">
    <source>
        <dbReference type="ARBA" id="ARBA00022840"/>
    </source>
</evidence>
<dbReference type="Pfam" id="PF01288">
    <property type="entry name" value="HPPK"/>
    <property type="match status" value="1"/>
</dbReference>
<accession>A0A2V3VIA9</accession>
<organism evidence="10 11">
    <name type="scientific">Pseudogracilibacillus auburnensis</name>
    <dbReference type="NCBI Taxonomy" id="1494959"/>
    <lineage>
        <taxon>Bacteria</taxon>
        <taxon>Bacillati</taxon>
        <taxon>Bacillota</taxon>
        <taxon>Bacilli</taxon>
        <taxon>Bacillales</taxon>
        <taxon>Bacillaceae</taxon>
        <taxon>Pseudogracilibacillus</taxon>
    </lineage>
</organism>
<gene>
    <name evidence="10" type="ORF">DFR56_12168</name>
</gene>
<dbReference type="PANTHER" id="PTHR43071">
    <property type="entry name" value="2-AMINO-4-HYDROXY-6-HYDROXYMETHYLDIHYDROPTERIDINE PYROPHOSPHOKINASE"/>
    <property type="match status" value="1"/>
</dbReference>
<reference evidence="10 11" key="1">
    <citation type="submission" date="2018-05" db="EMBL/GenBank/DDBJ databases">
        <title>Genomic Encyclopedia of Type Strains, Phase IV (KMG-IV): sequencing the most valuable type-strain genomes for metagenomic binning, comparative biology and taxonomic classification.</title>
        <authorList>
            <person name="Goeker M."/>
        </authorList>
    </citation>
    <scope>NUCLEOTIDE SEQUENCE [LARGE SCALE GENOMIC DNA]</scope>
    <source>
        <strain evidence="10 11">DSM 28556</strain>
    </source>
</reference>
<dbReference type="GO" id="GO:0046654">
    <property type="term" value="P:tetrahydrofolate biosynthetic process"/>
    <property type="evidence" value="ECO:0007669"/>
    <property type="project" value="UniProtKB-UniPathway"/>
</dbReference>
<evidence type="ECO:0000256" key="2">
    <source>
        <dbReference type="ARBA" id="ARBA00005051"/>
    </source>
</evidence>
<evidence type="ECO:0000256" key="6">
    <source>
        <dbReference type="ARBA" id="ARBA00022777"/>
    </source>
</evidence>
<dbReference type="InterPro" id="IPR000550">
    <property type="entry name" value="Hppk"/>
</dbReference>
<dbReference type="AlphaFoldDB" id="A0A2V3VIA9"/>
<keyword evidence="4" id="KW-0808">Transferase</keyword>
<dbReference type="CDD" id="cd00483">
    <property type="entry name" value="HPPK"/>
    <property type="match status" value="1"/>
</dbReference>
<dbReference type="Gene3D" id="3.30.70.560">
    <property type="entry name" value="7,8-Dihydro-6-hydroxymethylpterin-pyrophosphokinase HPPK"/>
    <property type="match status" value="1"/>
</dbReference>
<comment type="pathway">
    <text evidence="2">Cofactor biosynthesis; tetrahydrofolate biosynthesis; 2-amino-4-hydroxy-6-hydroxymethyl-7,8-dihydropteridine diphosphate from 7,8-dihydroneopterin triphosphate: step 4/4.</text>
</comment>
<sequence>MNVAYIGLGSNIEPRSNYLHDAIQRLSANKQVEVINKSSIYETEPVGYLEQDHFLNMVIEVHTSLSNLELLEACQQIEETLGRERTIENGPRTIDLDILLYNSENRALDTLRIPHPRLHERAFVLVPLYEIAPHIVMPTSGKLIEDMLNDISKKEMNSVVKWNE</sequence>
<evidence type="ECO:0000256" key="3">
    <source>
        <dbReference type="ARBA" id="ARBA00013253"/>
    </source>
</evidence>
<feature type="domain" description="7,8-dihydro-6-hydroxymethylpterin-pyrophosphokinase" evidence="9">
    <location>
        <begin position="5"/>
        <end position="133"/>
    </location>
</feature>
<dbReference type="RefSeq" id="WP_110397337.1">
    <property type="nucleotide sequence ID" value="NZ_JBHUHB010000001.1"/>
</dbReference>
<keyword evidence="8" id="KW-0289">Folate biosynthesis</keyword>
<dbReference type="InterPro" id="IPR035907">
    <property type="entry name" value="Hppk_sf"/>
</dbReference>
<dbReference type="PANTHER" id="PTHR43071:SF1">
    <property type="entry name" value="2-AMINO-4-HYDROXY-6-HYDROXYMETHYLDIHYDROPTERIDINE PYROPHOSPHOKINASE"/>
    <property type="match status" value="1"/>
</dbReference>
<protein>
    <recommendedName>
        <fullName evidence="3">2-amino-4-hydroxy-6-hydroxymethyldihydropteridine diphosphokinase</fullName>
        <ecNumber evidence="3">2.7.6.3</ecNumber>
    </recommendedName>
</protein>
<dbReference type="Proteomes" id="UP000247978">
    <property type="component" value="Unassembled WGS sequence"/>
</dbReference>
<dbReference type="EC" id="2.7.6.3" evidence="3"/>
<dbReference type="GO" id="GO:0005524">
    <property type="term" value="F:ATP binding"/>
    <property type="evidence" value="ECO:0007669"/>
    <property type="project" value="UniProtKB-KW"/>
</dbReference>
<evidence type="ECO:0000259" key="9">
    <source>
        <dbReference type="Pfam" id="PF01288"/>
    </source>
</evidence>
<evidence type="ECO:0000256" key="1">
    <source>
        <dbReference type="ARBA" id="ARBA00000198"/>
    </source>
</evidence>
<comment type="catalytic activity">
    <reaction evidence="1">
        <text>6-hydroxymethyl-7,8-dihydropterin + ATP = (7,8-dihydropterin-6-yl)methyl diphosphate + AMP + H(+)</text>
        <dbReference type="Rhea" id="RHEA:11412"/>
        <dbReference type="ChEBI" id="CHEBI:15378"/>
        <dbReference type="ChEBI" id="CHEBI:30616"/>
        <dbReference type="ChEBI" id="CHEBI:44841"/>
        <dbReference type="ChEBI" id="CHEBI:72950"/>
        <dbReference type="ChEBI" id="CHEBI:456215"/>
        <dbReference type="EC" id="2.7.6.3"/>
    </reaction>
</comment>
<dbReference type="OrthoDB" id="9808041at2"/>
<dbReference type="EMBL" id="QJJQ01000021">
    <property type="protein sequence ID" value="PXW81572.1"/>
    <property type="molecule type" value="Genomic_DNA"/>
</dbReference>
<dbReference type="GO" id="GO:0003848">
    <property type="term" value="F:2-amino-4-hydroxy-6-hydroxymethyldihydropteridine diphosphokinase activity"/>
    <property type="evidence" value="ECO:0007669"/>
    <property type="project" value="UniProtKB-EC"/>
</dbReference>
<dbReference type="UniPathway" id="UPA00077">
    <property type="reaction ID" value="UER00155"/>
</dbReference>
<evidence type="ECO:0000256" key="4">
    <source>
        <dbReference type="ARBA" id="ARBA00022679"/>
    </source>
</evidence>
<evidence type="ECO:0000256" key="5">
    <source>
        <dbReference type="ARBA" id="ARBA00022741"/>
    </source>
</evidence>
<keyword evidence="11" id="KW-1185">Reference proteome</keyword>
<evidence type="ECO:0000313" key="10">
    <source>
        <dbReference type="EMBL" id="PXW81572.1"/>
    </source>
</evidence>
<proteinExistence type="predicted"/>
<dbReference type="NCBIfam" id="TIGR01498">
    <property type="entry name" value="folK"/>
    <property type="match status" value="1"/>
</dbReference>
<dbReference type="GO" id="GO:0016301">
    <property type="term" value="F:kinase activity"/>
    <property type="evidence" value="ECO:0007669"/>
    <property type="project" value="UniProtKB-KW"/>
</dbReference>
<dbReference type="SUPFAM" id="SSF55083">
    <property type="entry name" value="6-hydroxymethyl-7,8-dihydropterin pyrophosphokinase, HPPK"/>
    <property type="match status" value="1"/>
</dbReference>
<keyword evidence="7" id="KW-0067">ATP-binding</keyword>
<evidence type="ECO:0000313" key="11">
    <source>
        <dbReference type="Proteomes" id="UP000247978"/>
    </source>
</evidence>
<comment type="caution">
    <text evidence="10">The sequence shown here is derived from an EMBL/GenBank/DDBJ whole genome shotgun (WGS) entry which is preliminary data.</text>
</comment>
<keyword evidence="5" id="KW-0547">Nucleotide-binding</keyword>
<dbReference type="GO" id="GO:0046656">
    <property type="term" value="P:folic acid biosynthetic process"/>
    <property type="evidence" value="ECO:0007669"/>
    <property type="project" value="UniProtKB-KW"/>
</dbReference>